<protein>
    <recommendedName>
        <fullName evidence="4">Dihydrolipoamide acetyltransferase component of pyruvate dehydrogenase complex</fullName>
        <ecNumber evidence="4">2.3.1.-</ecNumber>
    </recommendedName>
</protein>
<sequence length="419" mass="43306">MPITVRMPEVSANATHAVLQTWEKRVGDAVCVGDVLASIETEKAAVDLTADADGTLAAVFVDDDSEVEIGAPLARIDLPGEDASAGASTAAGTPAPANPPKSEPTAEPSAPAATAPVTRSSGSRLFASPIARKRAREAGVDLAGLTGTGPAGRIVRADVERVISAPVPTSDLAAPADGTGPVPTDPAPSAGSEYTDIPHSPMRRAIARRLTESKQSVPHFYITIDAAVDDLLALRSELNEAVPEGDKISINDLVVKACAIALQQEPAMNVIWTDDATRQFAASDISLAVATDTGLLTPVLRGVEALSIVELSRRTRSAAQRAKGGQLRMADLEGGTFTVTSLGMFGVSEFSAIINPPQAGILAVGAVKPAVVAVDGRPEVRSVMRCTLSVDHRAVDGAPAARWAAALQQLLENPVRILI</sequence>
<gene>
    <name evidence="8" type="ORF">SAMN05216219_2269</name>
</gene>
<keyword evidence="4" id="KW-0012">Acyltransferase</keyword>
<dbReference type="GO" id="GO:0045254">
    <property type="term" value="C:pyruvate dehydrogenase complex"/>
    <property type="evidence" value="ECO:0007669"/>
    <property type="project" value="InterPro"/>
</dbReference>
<dbReference type="Pfam" id="PF00198">
    <property type="entry name" value="2-oxoacid_dh"/>
    <property type="match status" value="1"/>
</dbReference>
<keyword evidence="3 4" id="KW-0450">Lipoyl</keyword>
<dbReference type="STRING" id="995034.SAMN05216219_2269"/>
<feature type="compositionally biased region" description="Low complexity" evidence="5">
    <location>
        <begin position="103"/>
        <end position="116"/>
    </location>
</feature>
<feature type="region of interest" description="Disordered" evidence="5">
    <location>
        <begin position="78"/>
        <end position="124"/>
    </location>
</feature>
<dbReference type="SUPFAM" id="SSF52777">
    <property type="entry name" value="CoA-dependent acyltransferases"/>
    <property type="match status" value="1"/>
</dbReference>
<proteinExistence type="inferred from homology"/>
<dbReference type="SUPFAM" id="SSF51230">
    <property type="entry name" value="Single hybrid motif"/>
    <property type="match status" value="1"/>
</dbReference>
<dbReference type="SUPFAM" id="SSF47005">
    <property type="entry name" value="Peripheral subunit-binding domain of 2-oxo acid dehydrogenase complex"/>
    <property type="match status" value="1"/>
</dbReference>
<feature type="domain" description="Lipoyl-binding" evidence="6">
    <location>
        <begin position="2"/>
        <end position="77"/>
    </location>
</feature>
<evidence type="ECO:0000313" key="8">
    <source>
        <dbReference type="EMBL" id="SFN83187.1"/>
    </source>
</evidence>
<dbReference type="PROSITE" id="PS00189">
    <property type="entry name" value="LIPOYL"/>
    <property type="match status" value="1"/>
</dbReference>
<dbReference type="InterPro" id="IPR000089">
    <property type="entry name" value="Biotin_lipoyl"/>
</dbReference>
<evidence type="ECO:0000256" key="1">
    <source>
        <dbReference type="ARBA" id="ARBA00001938"/>
    </source>
</evidence>
<evidence type="ECO:0000259" key="7">
    <source>
        <dbReference type="PROSITE" id="PS51826"/>
    </source>
</evidence>
<dbReference type="OrthoDB" id="9805770at2"/>
<dbReference type="GO" id="GO:0006086">
    <property type="term" value="P:pyruvate decarboxylation to acetyl-CoA"/>
    <property type="evidence" value="ECO:0007669"/>
    <property type="project" value="InterPro"/>
</dbReference>
<dbReference type="InterPro" id="IPR045257">
    <property type="entry name" value="E2/Pdx1"/>
</dbReference>
<feature type="region of interest" description="Disordered" evidence="5">
    <location>
        <begin position="168"/>
        <end position="198"/>
    </location>
</feature>
<dbReference type="PROSITE" id="PS50968">
    <property type="entry name" value="BIOTINYL_LIPOYL"/>
    <property type="match status" value="1"/>
</dbReference>
<dbReference type="Gene3D" id="3.30.559.10">
    <property type="entry name" value="Chloramphenicol acetyltransferase-like domain"/>
    <property type="match status" value="1"/>
</dbReference>
<dbReference type="InterPro" id="IPR004167">
    <property type="entry name" value="PSBD"/>
</dbReference>
<evidence type="ECO:0000259" key="6">
    <source>
        <dbReference type="PROSITE" id="PS50968"/>
    </source>
</evidence>
<dbReference type="EC" id="2.3.1.-" evidence="4"/>
<dbReference type="AlphaFoldDB" id="A0A1I5C8D3"/>
<dbReference type="RefSeq" id="WP_090711501.1">
    <property type="nucleotide sequence ID" value="NZ_FOVM01000006.1"/>
</dbReference>
<evidence type="ECO:0000313" key="9">
    <source>
        <dbReference type="Proteomes" id="UP000198867"/>
    </source>
</evidence>
<dbReference type="InterPro" id="IPR001078">
    <property type="entry name" value="2-oxoacid_DH_actylTfrase"/>
</dbReference>
<comment type="cofactor">
    <cofactor evidence="1 4">
        <name>(R)-lipoate</name>
        <dbReference type="ChEBI" id="CHEBI:83088"/>
    </cofactor>
</comment>
<dbReference type="PANTHER" id="PTHR23151:SF90">
    <property type="entry name" value="DIHYDROLIPOYLLYSINE-RESIDUE ACETYLTRANSFERASE COMPONENT OF PYRUVATE DEHYDROGENASE COMPLEX, MITOCHONDRIAL-RELATED"/>
    <property type="match status" value="1"/>
</dbReference>
<evidence type="ECO:0000256" key="3">
    <source>
        <dbReference type="ARBA" id="ARBA00022823"/>
    </source>
</evidence>
<organism evidence="8 9">
    <name type="scientific">Mycetocola miduiensis</name>
    <dbReference type="NCBI Taxonomy" id="995034"/>
    <lineage>
        <taxon>Bacteria</taxon>
        <taxon>Bacillati</taxon>
        <taxon>Actinomycetota</taxon>
        <taxon>Actinomycetes</taxon>
        <taxon>Micrococcales</taxon>
        <taxon>Microbacteriaceae</taxon>
        <taxon>Mycetocola</taxon>
    </lineage>
</organism>
<dbReference type="Gene3D" id="2.40.50.100">
    <property type="match status" value="1"/>
</dbReference>
<dbReference type="PROSITE" id="PS51826">
    <property type="entry name" value="PSBD"/>
    <property type="match status" value="1"/>
</dbReference>
<dbReference type="Pfam" id="PF00364">
    <property type="entry name" value="Biotin_lipoyl"/>
    <property type="match status" value="1"/>
</dbReference>
<evidence type="ECO:0000256" key="4">
    <source>
        <dbReference type="RuleBase" id="RU003423"/>
    </source>
</evidence>
<dbReference type="Pfam" id="PF02817">
    <property type="entry name" value="E3_binding"/>
    <property type="match status" value="1"/>
</dbReference>
<dbReference type="InterPro" id="IPR036625">
    <property type="entry name" value="E3-bd_dom_sf"/>
</dbReference>
<dbReference type="InterPro" id="IPR003016">
    <property type="entry name" value="2-oxoA_DH_lipoyl-BS"/>
</dbReference>
<comment type="similarity">
    <text evidence="2 4">Belongs to the 2-oxoacid dehydrogenase family.</text>
</comment>
<evidence type="ECO:0000256" key="5">
    <source>
        <dbReference type="SAM" id="MobiDB-lite"/>
    </source>
</evidence>
<dbReference type="PANTHER" id="PTHR23151">
    <property type="entry name" value="DIHYDROLIPOAMIDE ACETYL/SUCCINYL-TRANSFERASE-RELATED"/>
    <property type="match status" value="1"/>
</dbReference>
<accession>A0A1I5C8D3</accession>
<feature type="compositionally biased region" description="Low complexity" evidence="5">
    <location>
        <begin position="83"/>
        <end position="95"/>
    </location>
</feature>
<dbReference type="CDD" id="cd06849">
    <property type="entry name" value="lipoyl_domain"/>
    <property type="match status" value="1"/>
</dbReference>
<evidence type="ECO:0000256" key="2">
    <source>
        <dbReference type="ARBA" id="ARBA00007317"/>
    </source>
</evidence>
<dbReference type="EMBL" id="FOVM01000006">
    <property type="protein sequence ID" value="SFN83187.1"/>
    <property type="molecule type" value="Genomic_DNA"/>
</dbReference>
<feature type="domain" description="Peripheral subunit-binding (PSBD)" evidence="7">
    <location>
        <begin position="126"/>
        <end position="163"/>
    </location>
</feature>
<keyword evidence="9" id="KW-1185">Reference proteome</keyword>
<dbReference type="GO" id="GO:0016746">
    <property type="term" value="F:acyltransferase activity"/>
    <property type="evidence" value="ECO:0007669"/>
    <property type="project" value="UniProtKB-KW"/>
</dbReference>
<dbReference type="InterPro" id="IPR011053">
    <property type="entry name" value="Single_hybrid_motif"/>
</dbReference>
<dbReference type="Proteomes" id="UP000198867">
    <property type="component" value="Unassembled WGS sequence"/>
</dbReference>
<dbReference type="Gene3D" id="4.10.320.10">
    <property type="entry name" value="E3-binding domain"/>
    <property type="match status" value="1"/>
</dbReference>
<keyword evidence="8" id="KW-0670">Pyruvate</keyword>
<keyword evidence="4 8" id="KW-0808">Transferase</keyword>
<dbReference type="InterPro" id="IPR023213">
    <property type="entry name" value="CAT-like_dom_sf"/>
</dbReference>
<reference evidence="9" key="1">
    <citation type="submission" date="2016-10" db="EMBL/GenBank/DDBJ databases">
        <authorList>
            <person name="Varghese N."/>
            <person name="Submissions S."/>
        </authorList>
    </citation>
    <scope>NUCLEOTIDE SEQUENCE [LARGE SCALE GENOMIC DNA]</scope>
    <source>
        <strain evidence="9">CGMCC 1.11101</strain>
    </source>
</reference>
<name>A0A1I5C8D3_9MICO</name>